<protein>
    <submittedName>
        <fullName evidence="1">Uncharacterized protein</fullName>
    </submittedName>
</protein>
<reference evidence="1" key="1">
    <citation type="journal article" date="2005" name="BMC Biol.">
        <title>The sequence of rice chromosomes 11 and 12, rich in disease resistance genes and recent gene duplications.</title>
        <authorList>
            <consortium name="The rice chromosomes 11 and 12 sequencing consortia"/>
        </authorList>
    </citation>
    <scope>NUCLEOTIDE SEQUENCE [LARGE SCALE GENOMIC DNA]</scope>
</reference>
<name>Q2R3C9_ORYSJ</name>
<organism evidence="1">
    <name type="scientific">Oryza sativa subsp. japonica</name>
    <name type="common">Rice</name>
    <dbReference type="NCBI Taxonomy" id="39947"/>
    <lineage>
        <taxon>Eukaryota</taxon>
        <taxon>Viridiplantae</taxon>
        <taxon>Streptophyta</taxon>
        <taxon>Embryophyta</taxon>
        <taxon>Tracheophyta</taxon>
        <taxon>Spermatophyta</taxon>
        <taxon>Magnoliopsida</taxon>
        <taxon>Liliopsida</taxon>
        <taxon>Poales</taxon>
        <taxon>Poaceae</taxon>
        <taxon>BOP clade</taxon>
        <taxon>Oryzoideae</taxon>
        <taxon>Oryzeae</taxon>
        <taxon>Oryzinae</taxon>
        <taxon>Oryza</taxon>
        <taxon>Oryza sativa</taxon>
    </lineage>
</organism>
<gene>
    <name evidence="1" type="ordered locus">LOC_Os11g32370</name>
</gene>
<accession>Q2R3C9</accession>
<dbReference type="AlphaFoldDB" id="Q2R3C9"/>
<evidence type="ECO:0000313" key="1">
    <source>
        <dbReference type="EMBL" id="ABA94018.1"/>
    </source>
</evidence>
<sequence>MDRQSGLISTLKYTYKAHSMKRQGSGPLGFPLLNSGTIQVSTLPWVAPLTRHCLALNLVASADNEATDMLTTRAAYSEFLKNQLAREHLRMKNIADKSRYLLEFPVGDKEYLKLQPYTESPVKLVKKGNAARLQVLIKYQVDLISYFSSKENYDVLVTRFPAASAWGQAESHGSVAAILEAMGQQGGRKHHGAEQELEHQLKYLL</sequence>
<dbReference type="EMBL" id="DP000010">
    <property type="protein sequence ID" value="ABA94018.1"/>
    <property type="molecule type" value="Genomic_DNA"/>
</dbReference>
<proteinExistence type="predicted"/>
<reference evidence="1" key="2">
    <citation type="submission" date="2005-04" db="EMBL/GenBank/DDBJ databases">
        <authorList>
            <person name="Buell C.R."/>
            <person name="Wing R.A."/>
            <person name="McCombie W.A."/>
            <person name="Ouyang S."/>
        </authorList>
    </citation>
    <scope>NUCLEOTIDE SEQUENCE</scope>
</reference>
<reference evidence="1" key="3">
    <citation type="submission" date="2006-01" db="EMBL/GenBank/DDBJ databases">
        <authorList>
            <person name="Buell R."/>
        </authorList>
    </citation>
    <scope>NUCLEOTIDE SEQUENCE</scope>
</reference>